<dbReference type="AlphaFoldDB" id="A0A2W5NPR8"/>
<dbReference type="InterPro" id="IPR011013">
    <property type="entry name" value="Gal_mutarotase_sf_dom"/>
</dbReference>
<evidence type="ECO:0000256" key="1">
    <source>
        <dbReference type="SAM" id="MobiDB-lite"/>
    </source>
</evidence>
<dbReference type="SUPFAM" id="SSF74650">
    <property type="entry name" value="Galactose mutarotase-like"/>
    <property type="match status" value="1"/>
</dbReference>
<sequence>MNGTHQWGVGRAGKTPETSAIAGNNRWTERLRTCHRASVSATPTTAGPATKTGGASHGSGPEAMIILEAHGYRLELAPERGGSVLRLDWQGKPLMRPVCGDTIFDVASFPLVPFSNRIARGRFNTGLRKGTIAPNFPGSDHPHPLHGFGWLAAWTVAQQSAETAVLEHAYPGGEWSWPYLARQTFELGAEGLSTSLSVTNLGDAAMPAGLGFHPYFPRDESTLYRGLHRGEWYNTPDCLPSSLDEHEEAIDWWQGEPVSTRAVDTAYTDREGALEIDWPARGLGLTISPSQVLTTTVVFSPEGQDYFCVEPVSHATDAINRAPETMLWLAPGETADVGMTIAARTLA</sequence>
<dbReference type="GO" id="GO:0005975">
    <property type="term" value="P:carbohydrate metabolic process"/>
    <property type="evidence" value="ECO:0007669"/>
    <property type="project" value="InterPro"/>
</dbReference>
<feature type="compositionally biased region" description="Low complexity" evidence="1">
    <location>
        <begin position="37"/>
        <end position="54"/>
    </location>
</feature>
<dbReference type="Pfam" id="PF01263">
    <property type="entry name" value="Aldose_epim"/>
    <property type="match status" value="1"/>
</dbReference>
<dbReference type="GO" id="GO:0016853">
    <property type="term" value="F:isomerase activity"/>
    <property type="evidence" value="ECO:0007669"/>
    <property type="project" value="InterPro"/>
</dbReference>
<organism evidence="2 3">
    <name type="scientific">Novosphingobium pentaromativorans</name>
    <dbReference type="NCBI Taxonomy" id="205844"/>
    <lineage>
        <taxon>Bacteria</taxon>
        <taxon>Pseudomonadati</taxon>
        <taxon>Pseudomonadota</taxon>
        <taxon>Alphaproteobacteria</taxon>
        <taxon>Sphingomonadales</taxon>
        <taxon>Sphingomonadaceae</taxon>
        <taxon>Novosphingobium</taxon>
    </lineage>
</organism>
<gene>
    <name evidence="2" type="ORF">DI555_09505</name>
</gene>
<dbReference type="InterPro" id="IPR014718">
    <property type="entry name" value="GH-type_carb-bd"/>
</dbReference>
<dbReference type="GO" id="GO:0030246">
    <property type="term" value="F:carbohydrate binding"/>
    <property type="evidence" value="ECO:0007669"/>
    <property type="project" value="InterPro"/>
</dbReference>
<dbReference type="CDD" id="cd09021">
    <property type="entry name" value="Aldose_epim_Ec_YphB"/>
    <property type="match status" value="1"/>
</dbReference>
<evidence type="ECO:0000313" key="2">
    <source>
        <dbReference type="EMBL" id="PZQ55532.1"/>
    </source>
</evidence>
<dbReference type="EMBL" id="QFPX01000006">
    <property type="protein sequence ID" value="PZQ55532.1"/>
    <property type="molecule type" value="Genomic_DNA"/>
</dbReference>
<proteinExistence type="predicted"/>
<feature type="region of interest" description="Disordered" evidence="1">
    <location>
        <begin position="37"/>
        <end position="60"/>
    </location>
</feature>
<dbReference type="Gene3D" id="2.70.98.10">
    <property type="match status" value="1"/>
</dbReference>
<protein>
    <submittedName>
        <fullName evidence="2">Aldose 1-epimerase</fullName>
    </submittedName>
</protein>
<reference evidence="2 3" key="1">
    <citation type="submission" date="2017-08" db="EMBL/GenBank/DDBJ databases">
        <title>Infants hospitalized years apart are colonized by the same room-sourced microbial strains.</title>
        <authorList>
            <person name="Brooks B."/>
            <person name="Olm M.R."/>
            <person name="Firek B.A."/>
            <person name="Baker R."/>
            <person name="Thomas B.C."/>
            <person name="Morowitz M.J."/>
            <person name="Banfield J.F."/>
        </authorList>
    </citation>
    <scope>NUCLEOTIDE SEQUENCE [LARGE SCALE GENOMIC DNA]</scope>
    <source>
        <strain evidence="2">S2_005_002_R2_33</strain>
    </source>
</reference>
<feature type="region of interest" description="Disordered" evidence="1">
    <location>
        <begin position="1"/>
        <end position="24"/>
    </location>
</feature>
<accession>A0A2W5NPR8</accession>
<evidence type="ECO:0000313" key="3">
    <source>
        <dbReference type="Proteomes" id="UP000249082"/>
    </source>
</evidence>
<name>A0A2W5NPR8_9SPHN</name>
<comment type="caution">
    <text evidence="2">The sequence shown here is derived from an EMBL/GenBank/DDBJ whole genome shotgun (WGS) entry which is preliminary data.</text>
</comment>
<dbReference type="InterPro" id="IPR008183">
    <property type="entry name" value="Aldose_1/G6P_1-epimerase"/>
</dbReference>
<dbReference type="Proteomes" id="UP000249082">
    <property type="component" value="Unassembled WGS sequence"/>
</dbReference>